<reference evidence="4 5" key="1">
    <citation type="submission" date="2020-08" db="EMBL/GenBank/DDBJ databases">
        <title>Above-ground endophytic microbial communities from plants in different locations in the United States.</title>
        <authorList>
            <person name="Frank C."/>
        </authorList>
    </citation>
    <scope>NUCLEOTIDE SEQUENCE [LARGE SCALE GENOMIC DNA]</scope>
    <source>
        <strain evidence="4 5">WP4_2_2</strain>
    </source>
</reference>
<comment type="caution">
    <text evidence="4">The sequence shown here is derived from an EMBL/GenBank/DDBJ whole genome shotgun (WGS) entry which is preliminary data.</text>
</comment>
<feature type="region of interest" description="Disordered" evidence="1">
    <location>
        <begin position="930"/>
        <end position="963"/>
    </location>
</feature>
<dbReference type="SUPFAM" id="SSF51126">
    <property type="entry name" value="Pectin lyase-like"/>
    <property type="match status" value="1"/>
</dbReference>
<dbReference type="AlphaFoldDB" id="A0A7W9WQH1"/>
<feature type="chain" id="PRO_5031274050" evidence="2">
    <location>
        <begin position="20"/>
        <end position="963"/>
    </location>
</feature>
<dbReference type="InterPro" id="IPR008638">
    <property type="entry name" value="FhaB/CdiA-like_TPS"/>
</dbReference>
<dbReference type="InterPro" id="IPR011050">
    <property type="entry name" value="Pectin_lyase_fold/virulence"/>
</dbReference>
<protein>
    <submittedName>
        <fullName evidence="4">Filamentous hemagglutinin</fullName>
    </submittedName>
</protein>
<keyword evidence="5" id="KW-1185">Reference proteome</keyword>
<evidence type="ECO:0000313" key="4">
    <source>
        <dbReference type="EMBL" id="MBB6102090.1"/>
    </source>
</evidence>
<feature type="domain" description="Filamentous haemagglutinin FhaB/tRNA nuclease CdiA-like TPS" evidence="3">
    <location>
        <begin position="35"/>
        <end position="156"/>
    </location>
</feature>
<gene>
    <name evidence="4" type="ORF">F4827_001938</name>
</gene>
<organism evidence="4 5">
    <name type="scientific">Paraburkholderia bannensis</name>
    <dbReference type="NCBI Taxonomy" id="765414"/>
    <lineage>
        <taxon>Bacteria</taxon>
        <taxon>Pseudomonadati</taxon>
        <taxon>Pseudomonadota</taxon>
        <taxon>Betaproteobacteria</taxon>
        <taxon>Burkholderiales</taxon>
        <taxon>Burkholderiaceae</taxon>
        <taxon>Paraburkholderia</taxon>
    </lineage>
</organism>
<evidence type="ECO:0000259" key="3">
    <source>
        <dbReference type="SMART" id="SM00912"/>
    </source>
</evidence>
<dbReference type="SMART" id="SM00912">
    <property type="entry name" value="Haemagg_act"/>
    <property type="match status" value="1"/>
</dbReference>
<evidence type="ECO:0000313" key="5">
    <source>
        <dbReference type="Proteomes" id="UP000571554"/>
    </source>
</evidence>
<evidence type="ECO:0000256" key="1">
    <source>
        <dbReference type="SAM" id="MobiDB-lite"/>
    </source>
</evidence>
<keyword evidence="2" id="KW-0732">Signal</keyword>
<dbReference type="NCBIfam" id="TIGR01901">
    <property type="entry name" value="adhes_NPXG"/>
    <property type="match status" value="1"/>
</dbReference>
<dbReference type="InterPro" id="IPR012334">
    <property type="entry name" value="Pectin_lyas_fold"/>
</dbReference>
<evidence type="ECO:0000256" key="2">
    <source>
        <dbReference type="SAM" id="SignalP"/>
    </source>
</evidence>
<dbReference type="Proteomes" id="UP000571554">
    <property type="component" value="Unassembled WGS sequence"/>
</dbReference>
<dbReference type="NCBIfam" id="TIGR01731">
    <property type="entry name" value="fil_hemag_20aa"/>
    <property type="match status" value="14"/>
</dbReference>
<dbReference type="EMBL" id="JACHBW010000004">
    <property type="protein sequence ID" value="MBB6102090.1"/>
    <property type="molecule type" value="Genomic_DNA"/>
</dbReference>
<proteinExistence type="predicted"/>
<accession>A0A7W9WQH1</accession>
<dbReference type="InterPro" id="IPR010069">
    <property type="entry name" value="CdiA_FHA1_rpt"/>
</dbReference>
<dbReference type="InterPro" id="IPR008619">
    <property type="entry name" value="Filamentous_hemagglutn_rpt"/>
</dbReference>
<name>A0A7W9WQH1_9BURK</name>
<sequence length="963" mass="94032">MRRLLPAALIALAPMLSFAQIVAGGAHAPNVIQAPNGIDQVNINRASGAGVSVNTYNRFDVQSKGAILNNSPTMVQSQLGGMINGNPNFAPGQAARVIVNQVNSANASQFNGALEVAGQRANVILANPSGISVNGGTFINTSRATLTTGTPNYAADGSLSGFNITGGNIAISGAGLNASGVDQVDLLSRAVQANAAIYAKTNLNVVTGANSVDYNTLNATPIAGDGAAPGVSIDVSNLGGMYANRIVLVGTEAGVGVSLKGVTAAQAGDLVLTSAGKLVLAGQTNASGNIVANATGGIDNTGTTYAQQNVSLTTSGALTNSGTVAAQQNTIASAGSVSSTGTLAAGVNNDGSLAQSGDLNVNASGAVTATGRNVAGGNASVSGASVNLAGATNSANGTLSLAANSGDLNLSGATTTAGGTLNASASGTLTNDNAAMSSGGAQTLTAGALSNRGGQIISGSTLTESVAGATNNQGGTMQAAGALASSSGSLDNSGGTIASLNADGVSITTTGLLNNGEGGSIGGNGDVNLQAGQISNAGSITAVQTLIARAAQTLFNSGTFAANGAVSLTAGTTLTNTNTLSGGSLALSASTFDNSGGTASADQFTLHAANLVNHGGTITQTGTGATTLDVTGMLDNSAGGTLETNSTDLTIAPATLDNDGGTITHAGTGKLSINAGNGAGALSNVGGRIAGNGQVSLQGATLNNTGGSVAAQNGLSATVGGALNNANGKLVSNTDTNLSSGTLNNNGGQIGASTTETISTGTLTNSGGSIVAPTLTLTTGATLDNSSGDVEANQLSLNAANLVNHGGTITQYGASATGFDVSGTFDNSNGGTFQTNSTDLTLAPGRTTCSAAMCSYRSDSATASSTTRRYRPRSATTRFWSSARPTGITSVLRSSTAHSPIVRASAAWARLQTRISTARRTAFIWPCSTRTCRSRSPSRTSRSGTSRHSTASSPTTRFSTSTS</sequence>
<feature type="signal peptide" evidence="2">
    <location>
        <begin position="1"/>
        <end position="19"/>
    </location>
</feature>
<dbReference type="Pfam" id="PF05860">
    <property type="entry name" value="TPS"/>
    <property type="match status" value="1"/>
</dbReference>
<dbReference type="Pfam" id="PF05594">
    <property type="entry name" value="Fil_haemagg"/>
    <property type="match status" value="5"/>
</dbReference>
<dbReference type="Gene3D" id="2.160.20.10">
    <property type="entry name" value="Single-stranded right-handed beta-helix, Pectin lyase-like"/>
    <property type="match status" value="1"/>
</dbReference>